<evidence type="ECO:0000256" key="1">
    <source>
        <dbReference type="SAM" id="SignalP"/>
    </source>
</evidence>
<feature type="chain" id="PRO_5020378968" description="Fimbrial protein" evidence="1">
    <location>
        <begin position="26"/>
        <end position="196"/>
    </location>
</feature>
<proteinExistence type="predicted"/>
<accession>A0A4Q2E3B5</accession>
<evidence type="ECO:0000313" key="3">
    <source>
        <dbReference type="Proteomes" id="UP000290875"/>
    </source>
</evidence>
<evidence type="ECO:0008006" key="4">
    <source>
        <dbReference type="Google" id="ProtNLM"/>
    </source>
</evidence>
<protein>
    <recommendedName>
        <fullName evidence="4">Fimbrial protein</fullName>
    </recommendedName>
</protein>
<keyword evidence="1" id="KW-0732">Signal</keyword>
<gene>
    <name evidence="2" type="ORF">DM877_19945</name>
</gene>
<reference evidence="2 3" key="1">
    <citation type="submission" date="2018-06" db="EMBL/GenBank/DDBJ databases">
        <title>Carbapenemase-producing Enterobacteriaceae present in wastewater treatment plant effluent and nearby surface waters in the US.</title>
        <authorList>
            <person name="Mathys D.A."/>
            <person name="Mollenkopf D.F."/>
            <person name="Feicht S.M."/>
            <person name="Adams R.J."/>
            <person name="Albers A.L."/>
            <person name="Grooters S.V."/>
            <person name="Stuever D.M."/>
            <person name="Daniels J.B."/>
            <person name="Wittum T.E."/>
        </authorList>
    </citation>
    <scope>NUCLEOTIDE SEQUENCE [LARGE SCALE GENOMIC DNA]</scope>
    <source>
        <strain evidence="2 3">GEO_4_Eff_A</strain>
    </source>
</reference>
<comment type="caution">
    <text evidence="2">The sequence shown here is derived from an EMBL/GenBank/DDBJ whole genome shotgun (WGS) entry which is preliminary data.</text>
</comment>
<dbReference type="Proteomes" id="UP000290875">
    <property type="component" value="Unassembled WGS sequence"/>
</dbReference>
<sequence length="196" mass="21346">MKYCHLLLPVILVGSVFGSIPCASADDGDCDILSSTKLVDYGRFRQGEMRRVSAESESKIYRGYASVSREVQVSVICPDDRKIRLYVDGPVRQSKVWQFSDKGVAVIKVRNARVDGTLVQLTSSPRGNGPTQGGTSEVTLSPESAISFVNGQEVIGKQWVATLMITTYLSDNAFKIGNSQDLEETLTVSFDAVATQ</sequence>
<dbReference type="RefSeq" id="WP_129324950.1">
    <property type="nucleotide sequence ID" value="NZ_QJSL01000021.1"/>
</dbReference>
<feature type="signal peptide" evidence="1">
    <location>
        <begin position="1"/>
        <end position="25"/>
    </location>
</feature>
<organism evidence="2 3">
    <name type="scientific">Enterobacter cloacae</name>
    <dbReference type="NCBI Taxonomy" id="550"/>
    <lineage>
        <taxon>Bacteria</taxon>
        <taxon>Pseudomonadati</taxon>
        <taxon>Pseudomonadota</taxon>
        <taxon>Gammaproteobacteria</taxon>
        <taxon>Enterobacterales</taxon>
        <taxon>Enterobacteriaceae</taxon>
        <taxon>Enterobacter</taxon>
        <taxon>Enterobacter cloacae complex</taxon>
    </lineage>
</organism>
<dbReference type="AlphaFoldDB" id="A0A4Q2E3B5"/>
<evidence type="ECO:0000313" key="2">
    <source>
        <dbReference type="EMBL" id="RXW27259.1"/>
    </source>
</evidence>
<name>A0A4Q2E3B5_ENTCL</name>
<dbReference type="EMBL" id="QJSL01000021">
    <property type="protein sequence ID" value="RXW27259.1"/>
    <property type="molecule type" value="Genomic_DNA"/>
</dbReference>